<reference evidence="11" key="1">
    <citation type="submission" date="2021-02" db="EMBL/GenBank/DDBJ databases">
        <authorList>
            <person name="Nowell W R."/>
        </authorList>
    </citation>
    <scope>NUCLEOTIDE SEQUENCE</scope>
</reference>
<evidence type="ECO:0000256" key="7">
    <source>
        <dbReference type="ARBA" id="ARBA00022840"/>
    </source>
</evidence>
<dbReference type="PANTHER" id="PTHR24346">
    <property type="entry name" value="MAP/MICROTUBULE AFFINITY-REGULATING KINASE"/>
    <property type="match status" value="1"/>
</dbReference>
<evidence type="ECO:0000256" key="4">
    <source>
        <dbReference type="ARBA" id="ARBA00022679"/>
    </source>
</evidence>
<keyword evidence="7" id="KW-0067">ATP-binding</keyword>
<dbReference type="SUPFAM" id="SSF56112">
    <property type="entry name" value="Protein kinase-like (PK-like)"/>
    <property type="match status" value="2"/>
</dbReference>
<evidence type="ECO:0000256" key="10">
    <source>
        <dbReference type="SAM" id="MobiDB-lite"/>
    </source>
</evidence>
<accession>A0A819E3D5</accession>
<dbReference type="Gene3D" id="1.10.510.10">
    <property type="entry name" value="Transferase(Phosphotransferase) domain 1"/>
    <property type="match status" value="1"/>
</dbReference>
<dbReference type="GO" id="GO:0005524">
    <property type="term" value="F:ATP binding"/>
    <property type="evidence" value="ECO:0007669"/>
    <property type="project" value="UniProtKB-KW"/>
</dbReference>
<keyword evidence="5" id="KW-0547">Nucleotide-binding</keyword>
<evidence type="ECO:0000256" key="2">
    <source>
        <dbReference type="ARBA" id="ARBA00012513"/>
    </source>
</evidence>
<dbReference type="AlphaFoldDB" id="A0A819E3D5"/>
<comment type="catalytic activity">
    <reaction evidence="9">
        <text>L-seryl-[protein] + ATP = O-phospho-L-seryl-[protein] + ADP + H(+)</text>
        <dbReference type="Rhea" id="RHEA:17989"/>
        <dbReference type="Rhea" id="RHEA-COMP:9863"/>
        <dbReference type="Rhea" id="RHEA-COMP:11604"/>
        <dbReference type="ChEBI" id="CHEBI:15378"/>
        <dbReference type="ChEBI" id="CHEBI:29999"/>
        <dbReference type="ChEBI" id="CHEBI:30616"/>
        <dbReference type="ChEBI" id="CHEBI:83421"/>
        <dbReference type="ChEBI" id="CHEBI:456216"/>
        <dbReference type="EC" id="2.7.11.1"/>
    </reaction>
</comment>
<feature type="non-terminal residue" evidence="11">
    <location>
        <position position="1"/>
    </location>
</feature>
<evidence type="ECO:0000256" key="3">
    <source>
        <dbReference type="ARBA" id="ARBA00022527"/>
    </source>
</evidence>
<keyword evidence="4" id="KW-0808">Transferase</keyword>
<feature type="region of interest" description="Disordered" evidence="10">
    <location>
        <begin position="97"/>
        <end position="121"/>
    </location>
</feature>
<evidence type="ECO:0000256" key="8">
    <source>
        <dbReference type="ARBA" id="ARBA00047899"/>
    </source>
</evidence>
<evidence type="ECO:0000256" key="1">
    <source>
        <dbReference type="ARBA" id="ARBA00010791"/>
    </source>
</evidence>
<dbReference type="GO" id="GO:0004674">
    <property type="term" value="F:protein serine/threonine kinase activity"/>
    <property type="evidence" value="ECO:0007669"/>
    <property type="project" value="UniProtKB-KW"/>
</dbReference>
<feature type="region of interest" description="Disordered" evidence="10">
    <location>
        <begin position="359"/>
        <end position="383"/>
    </location>
</feature>
<sequence>LLVFPWTEASHQILEYKRCLNDDYNDSPWEQIDNLILNLLRVILRDDPAERAKIIDIQSHQWLSKTYPKVFFLYPAAKLPLNVSTISNKCSIDNDETIQDNKEKRSMSKSTSVGKSTNPRFDPTTESIFGPTIKSIFGRTPESNVNLVEQPNQIFGSTTESIFGPTAVSIIESNGVIQECLAQHYFKQVLRGMSPASPWQPYPTALQSTSARVDYSAFGYGCHGDAGLYLAALFIDPTTNEKKMLTFYCGTKPYISPEILSKAPYHAEPVDIWSSVFPWTEASHQILAYKRWLNDDYNDSPWEQIDNLILNLLRVILRDDPTERAKIIDIQIFFLYPAAKLPLNVSTISNKCSIDNDETIQDNKKKRSMSKSTSIGKSTNNTT</sequence>
<gene>
    <name evidence="11" type="ORF">FNK824_LOCUS17546</name>
</gene>
<dbReference type="Proteomes" id="UP000663874">
    <property type="component" value="Unassembled WGS sequence"/>
</dbReference>
<dbReference type="EMBL" id="CAJOBE010002802">
    <property type="protein sequence ID" value="CAF3844364.1"/>
    <property type="molecule type" value="Genomic_DNA"/>
</dbReference>
<evidence type="ECO:0000256" key="5">
    <source>
        <dbReference type="ARBA" id="ARBA00022741"/>
    </source>
</evidence>
<keyword evidence="3" id="KW-0723">Serine/threonine-protein kinase</keyword>
<dbReference type="PANTHER" id="PTHR24346:SF107">
    <property type="entry name" value="SERINE_THREONINE-PROTEIN KINASE CHK1"/>
    <property type="match status" value="1"/>
</dbReference>
<evidence type="ECO:0000313" key="12">
    <source>
        <dbReference type="Proteomes" id="UP000663874"/>
    </source>
</evidence>
<keyword evidence="6" id="KW-0418">Kinase</keyword>
<organism evidence="11 12">
    <name type="scientific">Rotaria sordida</name>
    <dbReference type="NCBI Taxonomy" id="392033"/>
    <lineage>
        <taxon>Eukaryota</taxon>
        <taxon>Metazoa</taxon>
        <taxon>Spiralia</taxon>
        <taxon>Gnathifera</taxon>
        <taxon>Rotifera</taxon>
        <taxon>Eurotatoria</taxon>
        <taxon>Bdelloidea</taxon>
        <taxon>Philodinida</taxon>
        <taxon>Philodinidae</taxon>
        <taxon>Rotaria</taxon>
    </lineage>
</organism>
<protein>
    <recommendedName>
        <fullName evidence="2">non-specific serine/threonine protein kinase</fullName>
        <ecNumber evidence="2">2.7.11.1</ecNumber>
    </recommendedName>
</protein>
<evidence type="ECO:0000313" key="11">
    <source>
        <dbReference type="EMBL" id="CAF3844364.1"/>
    </source>
</evidence>
<dbReference type="GO" id="GO:0005737">
    <property type="term" value="C:cytoplasm"/>
    <property type="evidence" value="ECO:0007669"/>
    <property type="project" value="TreeGrafter"/>
</dbReference>
<feature type="compositionally biased region" description="Polar residues" evidence="10">
    <location>
        <begin position="108"/>
        <end position="121"/>
    </location>
</feature>
<comment type="caution">
    <text evidence="11">The sequence shown here is derived from an EMBL/GenBank/DDBJ whole genome shotgun (WGS) entry which is preliminary data.</text>
</comment>
<feature type="compositionally biased region" description="Polar residues" evidence="10">
    <location>
        <begin position="370"/>
        <end position="383"/>
    </location>
</feature>
<evidence type="ECO:0000256" key="6">
    <source>
        <dbReference type="ARBA" id="ARBA00022777"/>
    </source>
</evidence>
<proteinExistence type="inferred from homology"/>
<evidence type="ECO:0000256" key="9">
    <source>
        <dbReference type="ARBA" id="ARBA00048679"/>
    </source>
</evidence>
<comment type="similarity">
    <text evidence="1">Belongs to the protein kinase superfamily. CAMK Ser/Thr protein kinase family. NIM1 subfamily.</text>
</comment>
<name>A0A819E3D5_9BILA</name>
<dbReference type="GO" id="GO:0035556">
    <property type="term" value="P:intracellular signal transduction"/>
    <property type="evidence" value="ECO:0007669"/>
    <property type="project" value="TreeGrafter"/>
</dbReference>
<comment type="catalytic activity">
    <reaction evidence="8">
        <text>L-threonyl-[protein] + ATP = O-phospho-L-threonyl-[protein] + ADP + H(+)</text>
        <dbReference type="Rhea" id="RHEA:46608"/>
        <dbReference type="Rhea" id="RHEA-COMP:11060"/>
        <dbReference type="Rhea" id="RHEA-COMP:11605"/>
        <dbReference type="ChEBI" id="CHEBI:15378"/>
        <dbReference type="ChEBI" id="CHEBI:30013"/>
        <dbReference type="ChEBI" id="CHEBI:30616"/>
        <dbReference type="ChEBI" id="CHEBI:61977"/>
        <dbReference type="ChEBI" id="CHEBI:456216"/>
        <dbReference type="EC" id="2.7.11.1"/>
    </reaction>
</comment>
<dbReference type="EC" id="2.7.11.1" evidence="2"/>
<dbReference type="InterPro" id="IPR011009">
    <property type="entry name" value="Kinase-like_dom_sf"/>
</dbReference>